<keyword evidence="10" id="KW-0472">Membrane</keyword>
<sequence length="298" mass="34100">MTNEHEGDICPICCDSITAVGRKEMSCCKTKLCSMCLLTHISTVVEQGKAKIECPSCTQEMNSNEILYYDELPGQVRERYQQHLAQALSEQNPNMYKLCPNCNWITIIDGKVHFKNTANVFSLRKNHRPKIVECEQCKQRWCWRCYAPMHDGQSCKEFKKDRTRVDTWAKGKRLTDNQRNAQKCPKCAIYIEKVDGCNHMQCGKCNAKFCYECGKRMRLPTYIGHDAKYSLFGCKYKLFPRNRFLRYFIRGSIFSGIVLATPIALGAVIVLVGISIPIILIVGCLGVPVFMCIECKRS</sequence>
<feature type="domain" description="RING-type" evidence="11">
    <location>
        <begin position="10"/>
        <end position="58"/>
    </location>
</feature>
<protein>
    <recommendedName>
        <fullName evidence="2">RBR-type E3 ubiquitin transferase</fullName>
        <ecNumber evidence="2">2.3.2.31</ecNumber>
    </recommendedName>
</protein>
<feature type="domain" description="RING-type" evidence="12">
    <location>
        <begin position="6"/>
        <end position="238"/>
    </location>
</feature>
<dbReference type="Proteomes" id="UP000681722">
    <property type="component" value="Unassembled WGS sequence"/>
</dbReference>
<dbReference type="PANTHER" id="PTHR11685">
    <property type="entry name" value="RBR FAMILY RING FINGER AND IBR DOMAIN-CONTAINING"/>
    <property type="match status" value="1"/>
</dbReference>
<keyword evidence="6 9" id="KW-0863">Zinc-finger</keyword>
<keyword evidence="17" id="KW-1185">Reference proteome</keyword>
<evidence type="ECO:0000256" key="10">
    <source>
        <dbReference type="SAM" id="Phobius"/>
    </source>
</evidence>
<dbReference type="InterPro" id="IPR002867">
    <property type="entry name" value="IBR_dom"/>
</dbReference>
<dbReference type="EC" id="2.3.2.31" evidence="2"/>
<evidence type="ECO:0000256" key="4">
    <source>
        <dbReference type="ARBA" id="ARBA00022723"/>
    </source>
</evidence>
<accession>A0A814LUM7</accession>
<dbReference type="Pfam" id="PF01485">
    <property type="entry name" value="IBR"/>
    <property type="match status" value="1"/>
</dbReference>
<evidence type="ECO:0000313" key="14">
    <source>
        <dbReference type="EMBL" id="CAF1176115.1"/>
    </source>
</evidence>
<evidence type="ECO:0000313" key="16">
    <source>
        <dbReference type="EMBL" id="CAF3987295.1"/>
    </source>
</evidence>
<dbReference type="Gene3D" id="3.30.40.10">
    <property type="entry name" value="Zinc/RING finger domain, C3HC4 (zinc finger)"/>
    <property type="match status" value="1"/>
</dbReference>
<dbReference type="Pfam" id="PF22191">
    <property type="entry name" value="IBR_1"/>
    <property type="match status" value="1"/>
</dbReference>
<dbReference type="Proteomes" id="UP000663829">
    <property type="component" value="Unassembled WGS sequence"/>
</dbReference>
<dbReference type="InterPro" id="IPR001841">
    <property type="entry name" value="Znf_RING"/>
</dbReference>
<dbReference type="InterPro" id="IPR013083">
    <property type="entry name" value="Znf_RING/FYVE/PHD"/>
</dbReference>
<evidence type="ECO:0000259" key="11">
    <source>
        <dbReference type="PROSITE" id="PS50089"/>
    </source>
</evidence>
<feature type="transmembrane region" description="Helical" evidence="10">
    <location>
        <begin position="247"/>
        <end position="268"/>
    </location>
</feature>
<dbReference type="AlphaFoldDB" id="A0A814LUM7"/>
<dbReference type="InterPro" id="IPR044066">
    <property type="entry name" value="TRIAD_supradom"/>
</dbReference>
<evidence type="ECO:0000259" key="12">
    <source>
        <dbReference type="PROSITE" id="PS51873"/>
    </source>
</evidence>
<dbReference type="PROSITE" id="PS51873">
    <property type="entry name" value="TRIAD"/>
    <property type="match status" value="1"/>
</dbReference>
<dbReference type="GO" id="GO:0061630">
    <property type="term" value="F:ubiquitin protein ligase activity"/>
    <property type="evidence" value="ECO:0007669"/>
    <property type="project" value="UniProtKB-EC"/>
</dbReference>
<dbReference type="PROSITE" id="PS50089">
    <property type="entry name" value="ZF_RING_2"/>
    <property type="match status" value="1"/>
</dbReference>
<keyword evidence="10" id="KW-0812">Transmembrane</keyword>
<dbReference type="EMBL" id="CAJNOQ010004663">
    <property type="protein sequence ID" value="CAF1068892.1"/>
    <property type="molecule type" value="Genomic_DNA"/>
</dbReference>
<evidence type="ECO:0000256" key="5">
    <source>
        <dbReference type="ARBA" id="ARBA00022737"/>
    </source>
</evidence>
<evidence type="ECO:0000256" key="9">
    <source>
        <dbReference type="PROSITE-ProRule" id="PRU00175"/>
    </source>
</evidence>
<keyword evidence="7" id="KW-0833">Ubl conjugation pathway</keyword>
<dbReference type="Gene3D" id="1.20.120.1750">
    <property type="match status" value="1"/>
</dbReference>
<gene>
    <name evidence="13" type="ORF">GPM918_LOCUS17169</name>
    <name evidence="14" type="ORF">OVA965_LOCUS22819</name>
    <name evidence="15" type="ORF">SRO942_LOCUS17168</name>
    <name evidence="16" type="ORF">TMI583_LOCUS23533</name>
</gene>
<keyword evidence="3" id="KW-0808">Transferase</keyword>
<reference evidence="13" key="1">
    <citation type="submission" date="2021-02" db="EMBL/GenBank/DDBJ databases">
        <authorList>
            <person name="Nowell W R."/>
        </authorList>
    </citation>
    <scope>NUCLEOTIDE SEQUENCE</scope>
</reference>
<dbReference type="GO" id="GO:0016567">
    <property type="term" value="P:protein ubiquitination"/>
    <property type="evidence" value="ECO:0007669"/>
    <property type="project" value="InterPro"/>
</dbReference>
<feature type="transmembrane region" description="Helical" evidence="10">
    <location>
        <begin position="274"/>
        <end position="293"/>
    </location>
</feature>
<evidence type="ECO:0000256" key="7">
    <source>
        <dbReference type="ARBA" id="ARBA00022786"/>
    </source>
</evidence>
<dbReference type="GO" id="GO:0008270">
    <property type="term" value="F:zinc ion binding"/>
    <property type="evidence" value="ECO:0007669"/>
    <property type="project" value="UniProtKB-KW"/>
</dbReference>
<dbReference type="InterPro" id="IPR031127">
    <property type="entry name" value="E3_UB_ligase_RBR"/>
</dbReference>
<evidence type="ECO:0000313" key="13">
    <source>
        <dbReference type="EMBL" id="CAF1068892.1"/>
    </source>
</evidence>
<evidence type="ECO:0000256" key="2">
    <source>
        <dbReference type="ARBA" id="ARBA00012251"/>
    </source>
</evidence>
<evidence type="ECO:0000313" key="17">
    <source>
        <dbReference type="Proteomes" id="UP000663829"/>
    </source>
</evidence>
<comment type="caution">
    <text evidence="13">The sequence shown here is derived from an EMBL/GenBank/DDBJ whole genome shotgun (WGS) entry which is preliminary data.</text>
</comment>
<dbReference type="Proteomes" id="UP000677228">
    <property type="component" value="Unassembled WGS sequence"/>
</dbReference>
<dbReference type="EMBL" id="CAJOBC010004663">
    <property type="protein sequence ID" value="CAF3836248.1"/>
    <property type="molecule type" value="Genomic_DNA"/>
</dbReference>
<evidence type="ECO:0000313" key="15">
    <source>
        <dbReference type="EMBL" id="CAF3836248.1"/>
    </source>
</evidence>
<evidence type="ECO:0000256" key="8">
    <source>
        <dbReference type="ARBA" id="ARBA00022833"/>
    </source>
</evidence>
<proteinExistence type="predicted"/>
<dbReference type="EMBL" id="CAJNOK010013011">
    <property type="protein sequence ID" value="CAF1176115.1"/>
    <property type="molecule type" value="Genomic_DNA"/>
</dbReference>
<keyword evidence="8" id="KW-0862">Zinc</keyword>
<keyword evidence="10" id="KW-1133">Transmembrane helix</keyword>
<organism evidence="13 17">
    <name type="scientific">Didymodactylos carnosus</name>
    <dbReference type="NCBI Taxonomy" id="1234261"/>
    <lineage>
        <taxon>Eukaryota</taxon>
        <taxon>Metazoa</taxon>
        <taxon>Spiralia</taxon>
        <taxon>Gnathifera</taxon>
        <taxon>Rotifera</taxon>
        <taxon>Eurotatoria</taxon>
        <taxon>Bdelloidea</taxon>
        <taxon>Philodinida</taxon>
        <taxon>Philodinidae</taxon>
        <taxon>Didymodactylos</taxon>
    </lineage>
</organism>
<name>A0A814LUM7_9BILA</name>
<dbReference type="OrthoDB" id="10009520at2759"/>
<keyword evidence="5" id="KW-0677">Repeat</keyword>
<dbReference type="EMBL" id="CAJOBA010034536">
    <property type="protein sequence ID" value="CAF3987295.1"/>
    <property type="molecule type" value="Genomic_DNA"/>
</dbReference>
<dbReference type="SMART" id="SM00647">
    <property type="entry name" value="IBR"/>
    <property type="match status" value="2"/>
</dbReference>
<comment type="catalytic activity">
    <reaction evidence="1">
        <text>[E2 ubiquitin-conjugating enzyme]-S-ubiquitinyl-L-cysteine + [acceptor protein]-L-lysine = [E2 ubiquitin-conjugating enzyme]-L-cysteine + [acceptor protein]-N(6)-ubiquitinyl-L-lysine.</text>
        <dbReference type="EC" id="2.3.2.31"/>
    </reaction>
</comment>
<evidence type="ECO:0000256" key="1">
    <source>
        <dbReference type="ARBA" id="ARBA00001798"/>
    </source>
</evidence>
<evidence type="ECO:0000256" key="3">
    <source>
        <dbReference type="ARBA" id="ARBA00022679"/>
    </source>
</evidence>
<keyword evidence="4" id="KW-0479">Metal-binding</keyword>
<dbReference type="Proteomes" id="UP000682733">
    <property type="component" value="Unassembled WGS sequence"/>
</dbReference>
<evidence type="ECO:0000256" key="6">
    <source>
        <dbReference type="ARBA" id="ARBA00022771"/>
    </source>
</evidence>
<dbReference type="SUPFAM" id="SSF57850">
    <property type="entry name" value="RING/U-box"/>
    <property type="match status" value="3"/>
</dbReference>